<feature type="region of interest" description="Disordered" evidence="1">
    <location>
        <begin position="69"/>
        <end position="90"/>
    </location>
</feature>
<accession>A0A8D8API4</accession>
<evidence type="ECO:0000256" key="1">
    <source>
        <dbReference type="SAM" id="MobiDB-lite"/>
    </source>
</evidence>
<reference evidence="2" key="1">
    <citation type="submission" date="2021-05" db="EMBL/GenBank/DDBJ databases">
        <authorList>
            <person name="Alioto T."/>
            <person name="Alioto T."/>
            <person name="Gomez Garrido J."/>
        </authorList>
    </citation>
    <scope>NUCLEOTIDE SEQUENCE</scope>
</reference>
<dbReference type="AlphaFoldDB" id="A0A8D8API4"/>
<sequence length="169" mass="17297">MSAALPLGMNDGRARLRALGGSRTSLGDASTLGGGLRWWRSSPSSSSSVCIGMSTWWVVSFPQVTSIASGSLSPTPSTPPPPPSLTRVLSSDTVLEPPPIDGLNIFATVCVIASVVSTSLVLPLPPPPPPDSLGSSKSGGGSRPCWSIRSLSAAAGCEFHASEISNWLL</sequence>
<dbReference type="EMBL" id="HBUE01037335">
    <property type="protein sequence ID" value="CAG6459355.1"/>
    <property type="molecule type" value="Transcribed_RNA"/>
</dbReference>
<proteinExistence type="predicted"/>
<protein>
    <submittedName>
        <fullName evidence="2">(northern house mosquito) hypothetical protein</fullName>
    </submittedName>
</protein>
<name>A0A8D8API4_CULPI</name>
<dbReference type="EMBL" id="HBUE01037328">
    <property type="protein sequence ID" value="CAG6459345.1"/>
    <property type="molecule type" value="Transcribed_RNA"/>
</dbReference>
<evidence type="ECO:0000313" key="2">
    <source>
        <dbReference type="EMBL" id="CAG6459355.1"/>
    </source>
</evidence>
<organism evidence="2">
    <name type="scientific">Culex pipiens</name>
    <name type="common">House mosquito</name>
    <dbReference type="NCBI Taxonomy" id="7175"/>
    <lineage>
        <taxon>Eukaryota</taxon>
        <taxon>Metazoa</taxon>
        <taxon>Ecdysozoa</taxon>
        <taxon>Arthropoda</taxon>
        <taxon>Hexapoda</taxon>
        <taxon>Insecta</taxon>
        <taxon>Pterygota</taxon>
        <taxon>Neoptera</taxon>
        <taxon>Endopterygota</taxon>
        <taxon>Diptera</taxon>
        <taxon>Nematocera</taxon>
        <taxon>Culicoidea</taxon>
        <taxon>Culicidae</taxon>
        <taxon>Culicinae</taxon>
        <taxon>Culicini</taxon>
        <taxon>Culex</taxon>
        <taxon>Culex</taxon>
    </lineage>
</organism>